<gene>
    <name evidence="1" type="ORF">IHE45_11G094600</name>
</gene>
<evidence type="ECO:0000313" key="2">
    <source>
        <dbReference type="Proteomes" id="UP000827976"/>
    </source>
</evidence>
<evidence type="ECO:0000313" key="1">
    <source>
        <dbReference type="EMBL" id="KAH7669685.1"/>
    </source>
</evidence>
<dbReference type="EMBL" id="CM037021">
    <property type="protein sequence ID" value="KAH7669685.1"/>
    <property type="molecule type" value="Genomic_DNA"/>
</dbReference>
<protein>
    <submittedName>
        <fullName evidence="1">Photosystem I PsaE reaction centre subunit IV protein</fullName>
    </submittedName>
</protein>
<keyword evidence="2" id="KW-1185">Reference proteome</keyword>
<sequence length="108" mass="11836">MATSSLASAASSFMLSSNTISNTTTRTSFIAFNKTNSKFKRLVVRAEEGEAPPPVATTETKEAVKPPPPPPIGPKRGSKVRILRKESYWYKGTGTVVTVDQVYRIFKQ</sequence>
<comment type="caution">
    <text evidence="1">The sequence shown here is derived from an EMBL/GenBank/DDBJ whole genome shotgun (WGS) entry which is preliminary data.</text>
</comment>
<accession>A0ACB7V8D1</accession>
<dbReference type="Proteomes" id="UP000827976">
    <property type="component" value="Chromosome 11"/>
</dbReference>
<reference evidence="2" key="1">
    <citation type="journal article" date="2022" name="Nat. Commun.">
        <title>Chromosome evolution and the genetic basis of agronomically important traits in greater yam.</title>
        <authorList>
            <person name="Bredeson J.V."/>
            <person name="Lyons J.B."/>
            <person name="Oniyinde I.O."/>
            <person name="Okereke N.R."/>
            <person name="Kolade O."/>
            <person name="Nnabue I."/>
            <person name="Nwadili C.O."/>
            <person name="Hribova E."/>
            <person name="Parker M."/>
            <person name="Nwogha J."/>
            <person name="Shu S."/>
            <person name="Carlson J."/>
            <person name="Kariba R."/>
            <person name="Muthemba S."/>
            <person name="Knop K."/>
            <person name="Barton G.J."/>
            <person name="Sherwood A.V."/>
            <person name="Lopez-Montes A."/>
            <person name="Asiedu R."/>
            <person name="Jamnadass R."/>
            <person name="Muchugi A."/>
            <person name="Goodstein D."/>
            <person name="Egesi C.N."/>
            <person name="Featherston J."/>
            <person name="Asfaw A."/>
            <person name="Simpson G.G."/>
            <person name="Dolezel J."/>
            <person name="Hendre P.S."/>
            <person name="Van Deynze A."/>
            <person name="Kumar P.L."/>
            <person name="Obidiegwu J.E."/>
            <person name="Bhattacharjee R."/>
            <person name="Rokhsar D.S."/>
        </authorList>
    </citation>
    <scope>NUCLEOTIDE SEQUENCE [LARGE SCALE GENOMIC DNA]</scope>
    <source>
        <strain evidence="2">cv. TDa95/00328</strain>
    </source>
</reference>
<name>A0ACB7V8D1_DIOAL</name>
<proteinExistence type="predicted"/>
<organism evidence="1 2">
    <name type="scientific">Dioscorea alata</name>
    <name type="common">Purple yam</name>
    <dbReference type="NCBI Taxonomy" id="55571"/>
    <lineage>
        <taxon>Eukaryota</taxon>
        <taxon>Viridiplantae</taxon>
        <taxon>Streptophyta</taxon>
        <taxon>Embryophyta</taxon>
        <taxon>Tracheophyta</taxon>
        <taxon>Spermatophyta</taxon>
        <taxon>Magnoliopsida</taxon>
        <taxon>Liliopsida</taxon>
        <taxon>Dioscoreales</taxon>
        <taxon>Dioscoreaceae</taxon>
        <taxon>Dioscorea</taxon>
    </lineage>
</organism>